<evidence type="ECO:0000313" key="1">
    <source>
        <dbReference type="EMBL" id="KAK7501446.1"/>
    </source>
</evidence>
<comment type="caution">
    <text evidence="1">The sequence shown here is derived from an EMBL/GenBank/DDBJ whole genome shotgun (WGS) entry which is preliminary data.</text>
</comment>
<sequence length="71" mass="7934">KRRLIWFAARPVGLWKCVCRGDQSRDPDSGLRTEASTCNPRVARASTVLPHLASVSSQRIDQPLFKPTNSQ</sequence>
<dbReference type="AlphaFoldDB" id="A0ABD0LPN2"/>
<gene>
    <name evidence="1" type="ORF">BaRGS_00007250</name>
</gene>
<evidence type="ECO:0000313" key="2">
    <source>
        <dbReference type="Proteomes" id="UP001519460"/>
    </source>
</evidence>
<dbReference type="Proteomes" id="UP001519460">
    <property type="component" value="Unassembled WGS sequence"/>
</dbReference>
<reference evidence="1 2" key="1">
    <citation type="journal article" date="2023" name="Sci. Data">
        <title>Genome assembly of the Korean intertidal mud-creeper Batillaria attramentaria.</title>
        <authorList>
            <person name="Patra A.K."/>
            <person name="Ho P.T."/>
            <person name="Jun S."/>
            <person name="Lee S.J."/>
            <person name="Kim Y."/>
            <person name="Won Y.J."/>
        </authorList>
    </citation>
    <scope>NUCLEOTIDE SEQUENCE [LARGE SCALE GENOMIC DNA]</scope>
    <source>
        <strain evidence="1">Wonlab-2016</strain>
    </source>
</reference>
<accession>A0ABD0LPN2</accession>
<keyword evidence="2" id="KW-1185">Reference proteome</keyword>
<feature type="non-terminal residue" evidence="1">
    <location>
        <position position="71"/>
    </location>
</feature>
<proteinExistence type="predicted"/>
<dbReference type="EMBL" id="JACVVK020000031">
    <property type="protein sequence ID" value="KAK7501446.1"/>
    <property type="molecule type" value="Genomic_DNA"/>
</dbReference>
<name>A0ABD0LPN2_9CAEN</name>
<protein>
    <submittedName>
        <fullName evidence="1">Uncharacterized protein</fullName>
    </submittedName>
</protein>
<organism evidence="1 2">
    <name type="scientific">Batillaria attramentaria</name>
    <dbReference type="NCBI Taxonomy" id="370345"/>
    <lineage>
        <taxon>Eukaryota</taxon>
        <taxon>Metazoa</taxon>
        <taxon>Spiralia</taxon>
        <taxon>Lophotrochozoa</taxon>
        <taxon>Mollusca</taxon>
        <taxon>Gastropoda</taxon>
        <taxon>Caenogastropoda</taxon>
        <taxon>Sorbeoconcha</taxon>
        <taxon>Cerithioidea</taxon>
        <taxon>Batillariidae</taxon>
        <taxon>Batillaria</taxon>
    </lineage>
</organism>
<feature type="non-terminal residue" evidence="1">
    <location>
        <position position="1"/>
    </location>
</feature>